<name>A0AA88YUT2_PINIB</name>
<keyword evidence="1" id="KW-0175">Coiled coil</keyword>
<accession>A0AA88YUT2</accession>
<reference evidence="2" key="1">
    <citation type="submission" date="2019-08" db="EMBL/GenBank/DDBJ databases">
        <title>The improved chromosome-level genome for the pearl oyster Pinctada fucata martensii using PacBio sequencing and Hi-C.</title>
        <authorList>
            <person name="Zheng Z."/>
        </authorList>
    </citation>
    <scope>NUCLEOTIDE SEQUENCE</scope>
    <source>
        <strain evidence="2">ZZ-2019</strain>
        <tissue evidence="2">Adductor muscle</tissue>
    </source>
</reference>
<proteinExistence type="predicted"/>
<sequence>HNTSKCEKSWTEVEDVLSRADDVEVKIKPLRENEKDLLQTKNTYLQFCVELHDFLQRTSTEESKAELKRQLAKCTGNKKIMLKVLNQVKVLKQEALETLSVGSAISNTSGSSSATRKRAKTEVERAKLKIIAKQAEVMKQKAQEKKETKSKASAERKEAELNATLHVLKQKEKHKYLKTLTLKMIPSAYRRNWMIKWSVISLKRMLPSKPNTMRNFIVPRRNAFVHNLLRKIVIRNCTNLIFIEIFKEKIFFLQQV</sequence>
<organism evidence="2 3">
    <name type="scientific">Pinctada imbricata</name>
    <name type="common">Atlantic pearl-oyster</name>
    <name type="synonym">Pinctada martensii</name>
    <dbReference type="NCBI Taxonomy" id="66713"/>
    <lineage>
        <taxon>Eukaryota</taxon>
        <taxon>Metazoa</taxon>
        <taxon>Spiralia</taxon>
        <taxon>Lophotrochozoa</taxon>
        <taxon>Mollusca</taxon>
        <taxon>Bivalvia</taxon>
        <taxon>Autobranchia</taxon>
        <taxon>Pteriomorphia</taxon>
        <taxon>Pterioida</taxon>
        <taxon>Pterioidea</taxon>
        <taxon>Pteriidae</taxon>
        <taxon>Pinctada</taxon>
    </lineage>
</organism>
<dbReference type="AlphaFoldDB" id="A0AA88YUT2"/>
<evidence type="ECO:0000313" key="2">
    <source>
        <dbReference type="EMBL" id="KAK3108224.1"/>
    </source>
</evidence>
<comment type="caution">
    <text evidence="2">The sequence shown here is derived from an EMBL/GenBank/DDBJ whole genome shotgun (WGS) entry which is preliminary data.</text>
</comment>
<feature type="coiled-coil region" evidence="1">
    <location>
        <begin position="116"/>
        <end position="171"/>
    </location>
</feature>
<evidence type="ECO:0000313" key="3">
    <source>
        <dbReference type="Proteomes" id="UP001186944"/>
    </source>
</evidence>
<evidence type="ECO:0000256" key="1">
    <source>
        <dbReference type="SAM" id="Coils"/>
    </source>
</evidence>
<keyword evidence="3" id="KW-1185">Reference proteome</keyword>
<dbReference type="Proteomes" id="UP001186944">
    <property type="component" value="Unassembled WGS sequence"/>
</dbReference>
<protein>
    <submittedName>
        <fullName evidence="2">Uncharacterized protein</fullName>
    </submittedName>
</protein>
<gene>
    <name evidence="2" type="ORF">FSP39_003521</name>
</gene>
<dbReference type="EMBL" id="VSWD01000001">
    <property type="protein sequence ID" value="KAK3108224.1"/>
    <property type="molecule type" value="Genomic_DNA"/>
</dbReference>
<feature type="non-terminal residue" evidence="2">
    <location>
        <position position="1"/>
    </location>
</feature>